<dbReference type="RefSeq" id="WP_035145678.1">
    <property type="nucleotide sequence ID" value="NZ_JAAZWO010000015.1"/>
</dbReference>
<dbReference type="InterPro" id="IPR043128">
    <property type="entry name" value="Rev_trsase/Diguanyl_cyclase"/>
</dbReference>
<reference evidence="3 4" key="1">
    <citation type="submission" date="2020-04" db="EMBL/GenBank/DDBJ databases">
        <title>Genomic insights into acetone-butanol-ethanol (ABE) fermentation by sequencing solventogenic clostridia strains.</title>
        <authorList>
            <person name="Brown S."/>
        </authorList>
    </citation>
    <scope>NUCLEOTIDE SEQUENCE [LARGE SCALE GENOMIC DNA]</scope>
    <source>
        <strain evidence="3 4">DJ011</strain>
    </source>
</reference>
<dbReference type="InterPro" id="IPR035919">
    <property type="entry name" value="EAL_sf"/>
</dbReference>
<dbReference type="Pfam" id="PF00990">
    <property type="entry name" value="GGDEF"/>
    <property type="match status" value="1"/>
</dbReference>
<feature type="domain" description="GGDEF" evidence="2">
    <location>
        <begin position="38"/>
        <end position="170"/>
    </location>
</feature>
<organism evidence="3 4">
    <name type="scientific">Clostridium tetanomorphum</name>
    <dbReference type="NCBI Taxonomy" id="1553"/>
    <lineage>
        <taxon>Bacteria</taxon>
        <taxon>Bacillati</taxon>
        <taxon>Bacillota</taxon>
        <taxon>Clostridia</taxon>
        <taxon>Eubacteriales</taxon>
        <taxon>Clostridiaceae</taxon>
        <taxon>Clostridium</taxon>
    </lineage>
</organism>
<dbReference type="InterPro" id="IPR029787">
    <property type="entry name" value="Nucleotide_cyclase"/>
</dbReference>
<dbReference type="InterPro" id="IPR050706">
    <property type="entry name" value="Cyclic-di-GMP_PDE-like"/>
</dbReference>
<evidence type="ECO:0000313" key="3">
    <source>
        <dbReference type="EMBL" id="MBC2398514.1"/>
    </source>
</evidence>
<dbReference type="NCBIfam" id="TIGR00254">
    <property type="entry name" value="GGDEF"/>
    <property type="match status" value="1"/>
</dbReference>
<dbReference type="SUPFAM" id="SSF55073">
    <property type="entry name" value="Nucleotide cyclase"/>
    <property type="match status" value="1"/>
</dbReference>
<dbReference type="SMART" id="SM00267">
    <property type="entry name" value="GGDEF"/>
    <property type="match status" value="1"/>
</dbReference>
<evidence type="ECO:0000259" key="2">
    <source>
        <dbReference type="PROSITE" id="PS50887"/>
    </source>
</evidence>
<name>A0A923J184_CLOTT</name>
<dbReference type="SMART" id="SM00052">
    <property type="entry name" value="EAL"/>
    <property type="match status" value="1"/>
</dbReference>
<protein>
    <submittedName>
        <fullName evidence="3">EAL domain-containing protein</fullName>
    </submittedName>
</protein>
<dbReference type="EMBL" id="JAAZWO010000015">
    <property type="protein sequence ID" value="MBC2398514.1"/>
    <property type="molecule type" value="Genomic_DNA"/>
</dbReference>
<accession>A0A923J184</accession>
<dbReference type="Proteomes" id="UP000563151">
    <property type="component" value="Unassembled WGS sequence"/>
</dbReference>
<proteinExistence type="predicted"/>
<evidence type="ECO:0000313" key="4">
    <source>
        <dbReference type="Proteomes" id="UP000563151"/>
    </source>
</evidence>
<dbReference type="InterPro" id="IPR001633">
    <property type="entry name" value="EAL_dom"/>
</dbReference>
<dbReference type="SUPFAM" id="SSF141868">
    <property type="entry name" value="EAL domain-like"/>
    <property type="match status" value="1"/>
</dbReference>
<comment type="caution">
    <text evidence="3">The sequence shown here is derived from an EMBL/GenBank/DDBJ whole genome shotgun (WGS) entry which is preliminary data.</text>
</comment>
<feature type="domain" description="EAL" evidence="1">
    <location>
        <begin position="179"/>
        <end position="431"/>
    </location>
</feature>
<dbReference type="Pfam" id="PF00563">
    <property type="entry name" value="EAL"/>
    <property type="match status" value="1"/>
</dbReference>
<evidence type="ECO:0000259" key="1">
    <source>
        <dbReference type="PROSITE" id="PS50883"/>
    </source>
</evidence>
<dbReference type="PROSITE" id="PS50887">
    <property type="entry name" value="GGDEF"/>
    <property type="match status" value="1"/>
</dbReference>
<dbReference type="PANTHER" id="PTHR33121">
    <property type="entry name" value="CYCLIC DI-GMP PHOSPHODIESTERASE PDEF"/>
    <property type="match status" value="1"/>
</dbReference>
<dbReference type="PROSITE" id="PS50883">
    <property type="entry name" value="EAL"/>
    <property type="match status" value="1"/>
</dbReference>
<sequence length="431" mass="50832">MGIIYDNYELDILSNFYNVDYSLENFKNLFYKSLYGYNSLSIIPVRISSLKHYNYVLGYEYGDMILKVVMERIRHIIKGYGHVHKFGGDTLLIILHEKCKDKVTHIIEKIINDFNELVKIKEKKIRIFFNIGIVRYPEDSKEINTIFKYTEVVLDYIKKNYENKYEFFNKKMIESYSKKWEYEKDILTALDSGQFEIYYQSIVDISKNSICSFEALLRWNHPRRGILNPLEFIDILESNGLIIDVGKFVFREVCNEIKNINKLANRDISICINISEKQLSDKTFLDFIDETLKETGVEGKYIKFEITERCMVKSTEKILNILKQLKNREIGIIIDDFGTKYSSLNYLCDFPISGLKIDKSFINKISNSYKEFIVIKNVVQLSKELGIEVVAEGVESKRQLEILKNIHCNKIQGFIFSKPFPRKEFYKIQFN</sequence>
<dbReference type="Gene3D" id="3.20.20.450">
    <property type="entry name" value="EAL domain"/>
    <property type="match status" value="1"/>
</dbReference>
<dbReference type="CDD" id="cd01948">
    <property type="entry name" value="EAL"/>
    <property type="match status" value="1"/>
</dbReference>
<gene>
    <name evidence="3" type="ORF">HGG79_12130</name>
</gene>
<dbReference type="GO" id="GO:0071111">
    <property type="term" value="F:cyclic-guanylate-specific phosphodiesterase activity"/>
    <property type="evidence" value="ECO:0007669"/>
    <property type="project" value="InterPro"/>
</dbReference>
<dbReference type="PANTHER" id="PTHR33121:SF71">
    <property type="entry name" value="OXYGEN SENSOR PROTEIN DOSP"/>
    <property type="match status" value="1"/>
</dbReference>
<dbReference type="InterPro" id="IPR000160">
    <property type="entry name" value="GGDEF_dom"/>
</dbReference>
<keyword evidence="4" id="KW-1185">Reference proteome</keyword>
<dbReference type="Gene3D" id="3.30.70.270">
    <property type="match status" value="1"/>
</dbReference>
<dbReference type="AlphaFoldDB" id="A0A923J184"/>